<proteinExistence type="predicted"/>
<dbReference type="Proteomes" id="UP001292094">
    <property type="component" value="Unassembled WGS sequence"/>
</dbReference>
<sequence length="108" mass="12642">MTDKDNETQQQQQQQQQPSPDNVKKLENKKTTEDNDNENNDMKLENIARGGIALVRSEGNIARLVRDVRGTLMENAQEWRNVVSVLQRYDDQVRRAVEYFHRQNSPTE</sequence>
<evidence type="ECO:0000313" key="3">
    <source>
        <dbReference type="Proteomes" id="UP001292094"/>
    </source>
</evidence>
<keyword evidence="3" id="KW-1185">Reference proteome</keyword>
<feature type="region of interest" description="Disordered" evidence="1">
    <location>
        <begin position="1"/>
        <end position="44"/>
    </location>
</feature>
<gene>
    <name evidence="2" type="ORF">Pmani_038183</name>
</gene>
<dbReference type="AlphaFoldDB" id="A0AAE1NGX4"/>
<protein>
    <submittedName>
        <fullName evidence="2">Uncharacterized protein</fullName>
    </submittedName>
</protein>
<name>A0AAE1NGX4_9EUCA</name>
<comment type="caution">
    <text evidence="2">The sequence shown here is derived from an EMBL/GenBank/DDBJ whole genome shotgun (WGS) entry which is preliminary data.</text>
</comment>
<reference evidence="2" key="1">
    <citation type="submission" date="2023-11" db="EMBL/GenBank/DDBJ databases">
        <title>Genome assemblies of two species of porcelain crab, Petrolisthes cinctipes and Petrolisthes manimaculis (Anomura: Porcellanidae).</title>
        <authorList>
            <person name="Angst P."/>
        </authorList>
    </citation>
    <scope>NUCLEOTIDE SEQUENCE</scope>
    <source>
        <strain evidence="2">PB745_02</strain>
        <tissue evidence="2">Gill</tissue>
    </source>
</reference>
<organism evidence="2 3">
    <name type="scientific">Petrolisthes manimaculis</name>
    <dbReference type="NCBI Taxonomy" id="1843537"/>
    <lineage>
        <taxon>Eukaryota</taxon>
        <taxon>Metazoa</taxon>
        <taxon>Ecdysozoa</taxon>
        <taxon>Arthropoda</taxon>
        <taxon>Crustacea</taxon>
        <taxon>Multicrustacea</taxon>
        <taxon>Malacostraca</taxon>
        <taxon>Eumalacostraca</taxon>
        <taxon>Eucarida</taxon>
        <taxon>Decapoda</taxon>
        <taxon>Pleocyemata</taxon>
        <taxon>Anomura</taxon>
        <taxon>Galatheoidea</taxon>
        <taxon>Porcellanidae</taxon>
        <taxon>Petrolisthes</taxon>
    </lineage>
</organism>
<accession>A0AAE1NGX4</accession>
<evidence type="ECO:0000256" key="1">
    <source>
        <dbReference type="SAM" id="MobiDB-lite"/>
    </source>
</evidence>
<feature type="compositionally biased region" description="Basic and acidic residues" evidence="1">
    <location>
        <begin position="22"/>
        <end position="33"/>
    </location>
</feature>
<evidence type="ECO:0000313" key="2">
    <source>
        <dbReference type="EMBL" id="KAK4288817.1"/>
    </source>
</evidence>
<dbReference type="EMBL" id="JAWZYT010006119">
    <property type="protein sequence ID" value="KAK4288817.1"/>
    <property type="molecule type" value="Genomic_DNA"/>
</dbReference>